<dbReference type="PRINTS" id="PR00469">
    <property type="entry name" value="PNDRDTASEII"/>
</dbReference>
<dbReference type="InterPro" id="IPR041854">
    <property type="entry name" value="BFD-like_2Fe2S-bd_dom_sf"/>
</dbReference>
<feature type="domain" description="GCVT N-terminal" evidence="4">
    <location>
        <begin position="598"/>
        <end position="869"/>
    </location>
</feature>
<protein>
    <submittedName>
        <fullName evidence="7">Sarcosine oxidase subunit alpha family protein</fullName>
    </submittedName>
</protein>
<dbReference type="SUPFAM" id="SSF101790">
    <property type="entry name" value="Aminomethyltransferase beta-barrel domain"/>
    <property type="match status" value="1"/>
</dbReference>
<dbReference type="PRINTS" id="PR00368">
    <property type="entry name" value="FADPNR"/>
</dbReference>
<dbReference type="InterPro" id="IPR027266">
    <property type="entry name" value="TrmE/GcvT-like"/>
</dbReference>
<evidence type="ECO:0000259" key="4">
    <source>
        <dbReference type="Pfam" id="PF01571"/>
    </source>
</evidence>
<dbReference type="InterPro" id="IPR041117">
    <property type="entry name" value="SoxA_A3"/>
</dbReference>
<dbReference type="InterPro" id="IPR006222">
    <property type="entry name" value="GCVT_N"/>
</dbReference>
<dbReference type="Pfam" id="PF01571">
    <property type="entry name" value="GCV_T"/>
    <property type="match status" value="1"/>
</dbReference>
<evidence type="ECO:0000256" key="1">
    <source>
        <dbReference type="ARBA" id="ARBA00008609"/>
    </source>
</evidence>
<dbReference type="InterPro" id="IPR036188">
    <property type="entry name" value="FAD/NAD-bd_sf"/>
</dbReference>
<name>A0ABZ2XS51_9RHOB</name>
<evidence type="ECO:0000313" key="8">
    <source>
        <dbReference type="Proteomes" id="UP001623232"/>
    </source>
</evidence>
<evidence type="ECO:0000259" key="6">
    <source>
        <dbReference type="Pfam" id="PF17806"/>
    </source>
</evidence>
<dbReference type="EMBL" id="CP123584">
    <property type="protein sequence ID" value="WZK88172.1"/>
    <property type="molecule type" value="Genomic_DNA"/>
</dbReference>
<accession>A0ABZ2XS51</accession>
<sequence>MAQNNRLPTGGRINRDRKISFTFNGKPYHGVQGDTLASALIANGVSVTARSFKYHRPRGIVGLGVEEPASLVELEGKDASANCPITTVQLTEGLGAKSVNCWPSAQFDVGGVNQLLTKFIPAGFYYKTFKWPNWHLFEPSIRRAAGLAGAPSDPPATGHFESRNAHADVLIAGAGPAGLMAALVAGRSGARVFLADEGTEAGGSLLNQTLEIDGHPAMDWVKAAVGELAAMENVVHLQNATVWAYREHNLMIVNERQPENTSVIERSWRVRAGQVICATGAIERAMVFANNDRPGVMMASAIQAYVNRYSVRPGKRAVLFTNNNSTYAAAATMKAAGIDIAAIVDSRTAVPTEALALVREVEVLEGHVVADVKGHKRVRSVTVMPRAGGATRQIQCDLLGQSGGWNPAVHLFSQSRGTLRYDETLASFVPDQRAQATLSAGSADGQMTLPQALQTGAEAGASAAQACGFASTTPEVPPSTDIAYAIDPLWRVEGGTSKGKAFLDIQNDVSVDDVHLALREGYSNVEHVKRYTTGGMGIDQGKTGNINIIGTVALQKGVPLQDVGTTTFRSPYTPVSFGAISGIREDSVLFPYRHTPVTSWNHDNGAFMYEAGARWRRPGYFPRSGESFQETVNRECDAVRNGVGVYDGSPLGTFELKGRDVGKFLDFLYTNVMSSLKPGNGRYGLMLSDDGLILDDGVTFRLSEHRWILSTSTGHADAMNQHMEKLLQTEFPEWEVKITTVTSQWNNATICGPKARDVLQALGTDIDLSPENFKFMSYRDGAVAGIPARVVRVSFTGELSFEVNVATRHMRELWDKVMEVGKPFGIEPVGSEASHVLRVEKGFLSLGHEVDGTVDAHDLGMGWVMSKKKPDYLGKRAVELRRSVGATRRELVGVVPTDPNRAIPEGAPLTPGGRKEATEGLTTACVWSVANKRWVGLALLDNGHARHGETVHVRLKDGVIPATVTAPVHYDPAGEKLRS</sequence>
<feature type="domain" description="Aminomethyltransferase C-terminal" evidence="5">
    <location>
        <begin position="889"/>
        <end position="971"/>
    </location>
</feature>
<dbReference type="PANTHER" id="PTHR43757:SF2">
    <property type="entry name" value="AMINOMETHYLTRANSFERASE, MITOCHONDRIAL"/>
    <property type="match status" value="1"/>
</dbReference>
<evidence type="ECO:0000259" key="5">
    <source>
        <dbReference type="Pfam" id="PF08669"/>
    </source>
</evidence>
<comment type="similarity">
    <text evidence="1">Belongs to the GcvT family.</text>
</comment>
<dbReference type="RefSeq" id="WP_406645541.1">
    <property type="nucleotide sequence ID" value="NZ_CP123584.1"/>
</dbReference>
<dbReference type="InterPro" id="IPR028896">
    <property type="entry name" value="GcvT/YgfZ/DmdA"/>
</dbReference>
<feature type="domain" description="SoxA A3" evidence="6">
    <location>
        <begin position="498"/>
        <end position="580"/>
    </location>
</feature>
<dbReference type="Gene3D" id="3.30.1360.120">
    <property type="entry name" value="Probable tRNA modification gtpase trme, domain 1"/>
    <property type="match status" value="1"/>
</dbReference>
<dbReference type="Gene3D" id="3.50.50.60">
    <property type="entry name" value="FAD/NAD(P)-binding domain"/>
    <property type="match status" value="1"/>
</dbReference>
<dbReference type="Gene3D" id="1.10.10.1100">
    <property type="entry name" value="BFD-like [2Fe-2S]-binding domain"/>
    <property type="match status" value="1"/>
</dbReference>
<dbReference type="InterPro" id="IPR029043">
    <property type="entry name" value="GcvT/YgfZ_C"/>
</dbReference>
<dbReference type="Pfam" id="PF12831">
    <property type="entry name" value="FAD_oxidored"/>
    <property type="match status" value="1"/>
</dbReference>
<reference evidence="7 8" key="1">
    <citation type="submission" date="2023-04" db="EMBL/GenBank/DDBJ databases">
        <title>Complete genome sequence of Alisedimentitalea scapharcae.</title>
        <authorList>
            <person name="Rong J.-C."/>
            <person name="Yi M.-L."/>
            <person name="Zhao Q."/>
        </authorList>
    </citation>
    <scope>NUCLEOTIDE SEQUENCE [LARGE SCALE GENOMIC DNA]</scope>
    <source>
        <strain evidence="7 8">KCTC 42119</strain>
    </source>
</reference>
<keyword evidence="8" id="KW-1185">Reference proteome</keyword>
<dbReference type="PANTHER" id="PTHR43757">
    <property type="entry name" value="AMINOMETHYLTRANSFERASE"/>
    <property type="match status" value="1"/>
</dbReference>
<keyword evidence="2" id="KW-0560">Oxidoreductase</keyword>
<dbReference type="Pfam" id="PF08669">
    <property type="entry name" value="GCV_T_C"/>
    <property type="match status" value="1"/>
</dbReference>
<evidence type="ECO:0000256" key="3">
    <source>
        <dbReference type="SAM" id="MobiDB-lite"/>
    </source>
</evidence>
<proteinExistence type="inferred from homology"/>
<evidence type="ECO:0000256" key="2">
    <source>
        <dbReference type="ARBA" id="ARBA00023002"/>
    </source>
</evidence>
<dbReference type="InterPro" id="IPR013977">
    <property type="entry name" value="GcvT_C"/>
</dbReference>
<dbReference type="SUPFAM" id="SSF51905">
    <property type="entry name" value="FAD/NAD(P)-binding domain"/>
    <property type="match status" value="1"/>
</dbReference>
<gene>
    <name evidence="7" type="ORF">QEZ52_16405</name>
</gene>
<feature type="region of interest" description="Disordered" evidence="3">
    <location>
        <begin position="897"/>
        <end position="916"/>
    </location>
</feature>
<dbReference type="Pfam" id="PF17806">
    <property type="entry name" value="SO_alpha_A3"/>
    <property type="match status" value="1"/>
</dbReference>
<dbReference type="InterPro" id="IPR006277">
    <property type="entry name" value="Sarcosine_oxidase_asu"/>
</dbReference>
<dbReference type="NCBIfam" id="TIGR01372">
    <property type="entry name" value="soxA"/>
    <property type="match status" value="1"/>
</dbReference>
<dbReference type="Proteomes" id="UP001623232">
    <property type="component" value="Chromosome"/>
</dbReference>
<organism evidence="7 8">
    <name type="scientific">Aliisedimentitalea scapharcae</name>
    <dbReference type="NCBI Taxonomy" id="1524259"/>
    <lineage>
        <taxon>Bacteria</taxon>
        <taxon>Pseudomonadati</taxon>
        <taxon>Pseudomonadota</taxon>
        <taxon>Alphaproteobacteria</taxon>
        <taxon>Rhodobacterales</taxon>
        <taxon>Roseobacteraceae</taxon>
        <taxon>Aliisedimentitalea</taxon>
    </lineage>
</organism>
<dbReference type="SUPFAM" id="SSF103025">
    <property type="entry name" value="Folate-binding domain"/>
    <property type="match status" value="1"/>
</dbReference>
<dbReference type="InterPro" id="IPR042204">
    <property type="entry name" value="2Fe-2S-bd_N"/>
</dbReference>
<dbReference type="Pfam" id="PF13510">
    <property type="entry name" value="Fer2_4"/>
    <property type="match status" value="1"/>
</dbReference>
<dbReference type="Gene3D" id="3.10.20.440">
    <property type="entry name" value="2Fe-2S iron-sulphur cluster binding domain, sarcosine oxidase, alpha subunit, N-terminal domain"/>
    <property type="match status" value="1"/>
</dbReference>
<evidence type="ECO:0000313" key="7">
    <source>
        <dbReference type="EMBL" id="WZK88172.1"/>
    </source>
</evidence>